<accession>U1WSR9</accession>
<sequence length="40" mass="4836">MEICLFQLFLLAETKKEGENHVLHLFPFLIIIWTRLEFCV</sequence>
<protein>
    <submittedName>
        <fullName evidence="1">Uncharacterized protein</fullName>
    </submittedName>
</protein>
<dbReference type="EMBL" id="AWSJ01000347">
    <property type="protein sequence ID" value="ERI05710.1"/>
    <property type="molecule type" value="Genomic_DNA"/>
</dbReference>
<keyword evidence="2" id="KW-1185">Reference proteome</keyword>
<proteinExistence type="predicted"/>
<evidence type="ECO:0000313" key="2">
    <source>
        <dbReference type="Proteomes" id="UP000016511"/>
    </source>
</evidence>
<dbReference type="AlphaFoldDB" id="U1WSR9"/>
<evidence type="ECO:0000313" key="1">
    <source>
        <dbReference type="EMBL" id="ERI05710.1"/>
    </source>
</evidence>
<name>U1WSR9_ANEAE</name>
<dbReference type="Proteomes" id="UP000016511">
    <property type="component" value="Unassembled WGS sequence"/>
</dbReference>
<reference evidence="1 2" key="1">
    <citation type="submission" date="2013-08" db="EMBL/GenBank/DDBJ databases">
        <authorList>
            <person name="Weinstock G."/>
            <person name="Sodergren E."/>
            <person name="Wylie T."/>
            <person name="Fulton L."/>
            <person name="Fulton R."/>
            <person name="Fronick C."/>
            <person name="O'Laughlin M."/>
            <person name="Godfrey J."/>
            <person name="Miner T."/>
            <person name="Herter B."/>
            <person name="Appelbaum E."/>
            <person name="Cordes M."/>
            <person name="Lek S."/>
            <person name="Wollam A."/>
            <person name="Pepin K.H."/>
            <person name="Palsikar V.B."/>
            <person name="Mitreva M."/>
            <person name="Wilson R.K."/>
        </authorList>
    </citation>
    <scope>NUCLEOTIDE SEQUENCE [LARGE SCALE GENOMIC DNA]</scope>
    <source>
        <strain evidence="1 2">ATCC 12856</strain>
    </source>
</reference>
<gene>
    <name evidence="1" type="ORF">HMPREF0083_05557</name>
</gene>
<organism evidence="1 2">
    <name type="scientific">Aneurinibacillus aneurinilyticus ATCC 12856</name>
    <dbReference type="NCBI Taxonomy" id="649747"/>
    <lineage>
        <taxon>Bacteria</taxon>
        <taxon>Bacillati</taxon>
        <taxon>Bacillota</taxon>
        <taxon>Bacilli</taxon>
        <taxon>Bacillales</taxon>
        <taxon>Paenibacillaceae</taxon>
        <taxon>Aneurinibacillus group</taxon>
        <taxon>Aneurinibacillus</taxon>
    </lineage>
</organism>
<comment type="caution">
    <text evidence="1">The sequence shown here is derived from an EMBL/GenBank/DDBJ whole genome shotgun (WGS) entry which is preliminary data.</text>
</comment>
<dbReference type="STRING" id="649747.HMPREF0083_05557"/>
<dbReference type="HOGENOM" id="CLU_3284044_0_0_9"/>